<sequence length="57" mass="6413">MRNRPASLSWIIGVILLLVGYYSFPSAWGYGLFGFGLASALWGGLAYLFYPERNHSR</sequence>
<keyword evidence="1" id="KW-1133">Transmembrane helix</keyword>
<keyword evidence="1" id="KW-0812">Transmembrane</keyword>
<evidence type="ECO:0000313" key="2">
    <source>
        <dbReference type="EMBL" id="MBN2911049.1"/>
    </source>
</evidence>
<evidence type="ECO:0000313" key="3">
    <source>
        <dbReference type="Proteomes" id="UP001177120"/>
    </source>
</evidence>
<keyword evidence="3" id="KW-1185">Reference proteome</keyword>
<keyword evidence="1" id="KW-0472">Membrane</keyword>
<gene>
    <name evidence="2" type="ORF">JQC72_16270</name>
</gene>
<evidence type="ECO:0000256" key="1">
    <source>
        <dbReference type="SAM" id="Phobius"/>
    </source>
</evidence>
<comment type="caution">
    <text evidence="2">The sequence shown here is derived from an EMBL/GenBank/DDBJ whole genome shotgun (WGS) entry which is preliminary data.</text>
</comment>
<protein>
    <submittedName>
        <fullName evidence="2">Uncharacterized protein</fullName>
    </submittedName>
</protein>
<organism evidence="2 3">
    <name type="scientific">Polycladomyces zharkentensis</name>
    <dbReference type="NCBI Taxonomy" id="2807616"/>
    <lineage>
        <taxon>Bacteria</taxon>
        <taxon>Bacillati</taxon>
        <taxon>Bacillota</taxon>
        <taxon>Bacilli</taxon>
        <taxon>Bacillales</taxon>
        <taxon>Thermoactinomycetaceae</taxon>
        <taxon>Polycladomyces</taxon>
    </lineage>
</organism>
<accession>A0ABS2WNF5</accession>
<dbReference type="RefSeq" id="WP_205497532.1">
    <property type="nucleotide sequence ID" value="NZ_JAFHAP010000022.1"/>
</dbReference>
<feature type="transmembrane region" description="Helical" evidence="1">
    <location>
        <begin position="30"/>
        <end position="50"/>
    </location>
</feature>
<dbReference type="Proteomes" id="UP001177120">
    <property type="component" value="Unassembled WGS sequence"/>
</dbReference>
<dbReference type="EMBL" id="JAFHAP010000022">
    <property type="protein sequence ID" value="MBN2911049.1"/>
    <property type="molecule type" value="Genomic_DNA"/>
</dbReference>
<name>A0ABS2WNF5_9BACL</name>
<reference evidence="2" key="1">
    <citation type="journal article" date="2024" name="Int. J. Syst. Evol. Microbiol.">
        <title>Polycladomyces zharkentensis sp. nov., a novel thermophilic cellulose- and starch-degrading member of the Bacillota from a geothermal aquifer in Kazakhstan.</title>
        <authorList>
            <person name="Mashzhan A."/>
            <person name="Kistaubayeva A."/>
            <person name="Javier-Lopez R."/>
            <person name="Bissenova U."/>
            <person name="Bissenbay A."/>
            <person name="Birkeland N.K."/>
        </authorList>
    </citation>
    <scope>NUCLEOTIDE SEQUENCE</scope>
    <source>
        <strain evidence="2">ZKZ2T</strain>
    </source>
</reference>
<feature type="transmembrane region" description="Helical" evidence="1">
    <location>
        <begin position="7"/>
        <end position="24"/>
    </location>
</feature>
<proteinExistence type="predicted"/>